<dbReference type="RefSeq" id="WP_165763656.1">
    <property type="nucleotide sequence ID" value="NZ_AP022612.1"/>
</dbReference>
<evidence type="ECO:0000256" key="1">
    <source>
        <dbReference type="SAM" id="MobiDB-lite"/>
    </source>
</evidence>
<dbReference type="Proteomes" id="UP000466931">
    <property type="component" value="Chromosome"/>
</dbReference>
<proteinExistence type="predicted"/>
<keyword evidence="3" id="KW-1185">Reference proteome</keyword>
<protein>
    <submittedName>
        <fullName evidence="2">Uncharacterized protein</fullName>
    </submittedName>
</protein>
<feature type="region of interest" description="Disordered" evidence="1">
    <location>
        <begin position="27"/>
        <end position="47"/>
    </location>
</feature>
<reference evidence="2" key="1">
    <citation type="journal article" date="2019" name="Emerg. Microbes Infect.">
        <title>Comprehensive subspecies identification of 175 nontuberculous mycobacteria species based on 7547 genomic profiles.</title>
        <authorList>
            <person name="Matsumoto Y."/>
            <person name="Kinjo T."/>
            <person name="Motooka D."/>
            <person name="Nabeya D."/>
            <person name="Jung N."/>
            <person name="Uechi K."/>
            <person name="Horii T."/>
            <person name="Iida T."/>
            <person name="Fujita J."/>
            <person name="Nakamura S."/>
        </authorList>
    </citation>
    <scope>NUCLEOTIDE SEQUENCE [LARGE SCALE GENOMIC DNA]</scope>
    <source>
        <strain evidence="2">JCM 13671</strain>
    </source>
</reference>
<dbReference type="EMBL" id="AP022612">
    <property type="protein sequence ID" value="BBZ36613.1"/>
    <property type="molecule type" value="Genomic_DNA"/>
</dbReference>
<gene>
    <name evidence="2" type="ORF">MCNF_52180</name>
</gene>
<evidence type="ECO:0000313" key="3">
    <source>
        <dbReference type="Proteomes" id="UP000466931"/>
    </source>
</evidence>
<reference evidence="2" key="2">
    <citation type="submission" date="2020-02" db="EMBL/GenBank/DDBJ databases">
        <authorList>
            <person name="Matsumoto Y."/>
            <person name="Motooka D."/>
            <person name="Nakamura S."/>
        </authorList>
    </citation>
    <scope>NUCLEOTIDE SEQUENCE</scope>
    <source>
        <strain evidence="2">JCM 13671</strain>
    </source>
</reference>
<accession>A0A7I7Y6A5</accession>
<name>A0A7I7Y6A5_9MYCO</name>
<dbReference type="AlphaFoldDB" id="A0A7I7Y6A5"/>
<evidence type="ECO:0000313" key="2">
    <source>
        <dbReference type="EMBL" id="BBZ36613.1"/>
    </source>
</evidence>
<organism evidence="2 3">
    <name type="scientific">Mycolicibacterium confluentis</name>
    <dbReference type="NCBI Taxonomy" id="28047"/>
    <lineage>
        <taxon>Bacteria</taxon>
        <taxon>Bacillati</taxon>
        <taxon>Actinomycetota</taxon>
        <taxon>Actinomycetes</taxon>
        <taxon>Mycobacteriales</taxon>
        <taxon>Mycobacteriaceae</taxon>
        <taxon>Mycolicibacterium</taxon>
    </lineage>
</organism>
<feature type="compositionally biased region" description="Low complexity" evidence="1">
    <location>
        <begin position="36"/>
        <end position="47"/>
    </location>
</feature>
<sequence>MADSVLQQQLDEVRAMLAKARELFGANPIAPPSDIAPPADTAQRWVR</sequence>